<name>A0A2A9NVR3_9AGAR</name>
<dbReference type="Gene3D" id="3.60.120.10">
    <property type="entry name" value="Anthranilate synthase"/>
    <property type="match status" value="1"/>
</dbReference>
<sequence>MSISALPHYPMDPQKLTPYPSVSVVEQLIIREKRGNCVPVYIELPADLITPCMAYLRIAKDSKYSFLLESVLNGENVARYSFIGADPFKVIRTGPNEEISGDPMTALQKELALYQYIKIPEIPTFTGGAIGYASYDCIQHFEPKTACQVQDNMKIPEALFMLVDTLLVYDHIFQNVKLVSHVFCPPNSGVENLRFVYQTAVSKARRLAKVLLSNITPEPPQPPIKLGAEGVSNVGQQGYEDFVTKLKKHIVAGDIIQAVPSQRLARSTAVHPFNVYRQLRQVNPSPYMFYLDCGDVQIVGASPETLCKVEKNIVYNHAIAGTTSRGKTPEEDERLGAALLASEKDRAEHIMLVDLARNDVNRVCQPKTVKVDHLMKLEKFSHVIHLTSQVSGVLRQGMTRFDAFRSIFPAGTVSGAPKIKAIEIIYSLEKERRGIYAGAVGRFDFADDAMDTCIAIRTMVFKNGTAYLQAGGGIVYDSQEYDEYIETINKLKGNVRAIDSAERYWYDIQKTHESRRAA</sequence>
<comment type="similarity">
    <text evidence="2">Belongs to the anthranilate synthase component I family.</text>
</comment>
<dbReference type="UniPathway" id="UPA00035">
    <property type="reaction ID" value="UER00040"/>
</dbReference>
<accession>A0A2A9NVR3</accession>
<dbReference type="InterPro" id="IPR005801">
    <property type="entry name" value="ADC_synthase"/>
</dbReference>
<gene>
    <name evidence="10" type="ORF">AMATHDRAFT_2136</name>
</gene>
<evidence type="ECO:0000256" key="5">
    <source>
        <dbReference type="ARBA" id="ARBA00022822"/>
    </source>
</evidence>
<dbReference type="EC" id="4.1.3.27" evidence="3"/>
<reference evidence="10 11" key="1">
    <citation type="submission" date="2014-02" db="EMBL/GenBank/DDBJ databases">
        <title>Transposable element dynamics among asymbiotic and ectomycorrhizal Amanita fungi.</title>
        <authorList>
            <consortium name="DOE Joint Genome Institute"/>
            <person name="Hess J."/>
            <person name="Skrede I."/>
            <person name="Wolfe B."/>
            <person name="LaButti K."/>
            <person name="Ohm R.A."/>
            <person name="Grigoriev I.V."/>
            <person name="Pringle A."/>
        </authorList>
    </citation>
    <scope>NUCLEOTIDE SEQUENCE [LARGE SCALE GENOMIC DNA]</scope>
    <source>
        <strain evidence="10 11">SKay4041</strain>
    </source>
</reference>
<proteinExistence type="inferred from homology"/>
<dbReference type="InterPro" id="IPR015890">
    <property type="entry name" value="Chorismate_C"/>
</dbReference>
<dbReference type="STRING" id="703135.A0A2A9NVR3"/>
<dbReference type="Pfam" id="PF00425">
    <property type="entry name" value="Chorismate_bind"/>
    <property type="match status" value="1"/>
</dbReference>
<dbReference type="InterPro" id="IPR019999">
    <property type="entry name" value="Anth_synth_I-like"/>
</dbReference>
<dbReference type="PRINTS" id="PR00095">
    <property type="entry name" value="ANTSNTHASEI"/>
</dbReference>
<dbReference type="PANTHER" id="PTHR11236">
    <property type="entry name" value="AMINOBENZOATE/ANTHRANILATE SYNTHASE"/>
    <property type="match status" value="1"/>
</dbReference>
<feature type="domain" description="Chorismate-utilising enzyme C-terminal" evidence="8">
    <location>
        <begin position="236"/>
        <end position="490"/>
    </location>
</feature>
<organism evidence="10 11">
    <name type="scientific">Amanita thiersii Skay4041</name>
    <dbReference type="NCBI Taxonomy" id="703135"/>
    <lineage>
        <taxon>Eukaryota</taxon>
        <taxon>Fungi</taxon>
        <taxon>Dikarya</taxon>
        <taxon>Basidiomycota</taxon>
        <taxon>Agaricomycotina</taxon>
        <taxon>Agaricomycetes</taxon>
        <taxon>Agaricomycetidae</taxon>
        <taxon>Agaricales</taxon>
        <taxon>Pluteineae</taxon>
        <taxon>Amanitaceae</taxon>
        <taxon>Amanita</taxon>
    </lineage>
</organism>
<evidence type="ECO:0000256" key="1">
    <source>
        <dbReference type="ARBA" id="ARBA00004873"/>
    </source>
</evidence>
<dbReference type="InterPro" id="IPR006805">
    <property type="entry name" value="Anth_synth_I_N"/>
</dbReference>
<dbReference type="InterPro" id="IPR005256">
    <property type="entry name" value="Anth_synth_I_PabB"/>
</dbReference>
<comment type="pathway">
    <text evidence="1">Amino-acid biosynthesis; L-tryptophan biosynthesis; L-tryptophan from chorismate: step 1/5.</text>
</comment>
<dbReference type="PANTHER" id="PTHR11236:SF9">
    <property type="entry name" value="ANTHRANILATE SYNTHASE COMPONENT 1"/>
    <property type="match status" value="1"/>
</dbReference>
<keyword evidence="4" id="KW-0028">Amino-acid biosynthesis</keyword>
<protein>
    <recommendedName>
        <fullName evidence="3">anthranilate synthase</fullName>
        <ecNumber evidence="3">4.1.3.27</ecNumber>
    </recommendedName>
</protein>
<evidence type="ECO:0000313" key="10">
    <source>
        <dbReference type="EMBL" id="PFH52401.1"/>
    </source>
</evidence>
<feature type="domain" description="Anthranilate synthase component I N-terminal" evidence="9">
    <location>
        <begin position="47"/>
        <end position="177"/>
    </location>
</feature>
<evidence type="ECO:0000256" key="7">
    <source>
        <dbReference type="ARBA" id="ARBA00023239"/>
    </source>
</evidence>
<evidence type="ECO:0000256" key="3">
    <source>
        <dbReference type="ARBA" id="ARBA00012266"/>
    </source>
</evidence>
<dbReference type="Proteomes" id="UP000242287">
    <property type="component" value="Unassembled WGS sequence"/>
</dbReference>
<dbReference type="AlphaFoldDB" id="A0A2A9NVR3"/>
<dbReference type="GO" id="GO:0000162">
    <property type="term" value="P:L-tryptophan biosynthetic process"/>
    <property type="evidence" value="ECO:0007669"/>
    <property type="project" value="UniProtKB-UniPathway"/>
</dbReference>
<dbReference type="OrthoDB" id="1865897at2759"/>
<dbReference type="GO" id="GO:0004049">
    <property type="term" value="F:anthranilate synthase activity"/>
    <property type="evidence" value="ECO:0007669"/>
    <property type="project" value="UniProtKB-EC"/>
</dbReference>
<evidence type="ECO:0000313" key="11">
    <source>
        <dbReference type="Proteomes" id="UP000242287"/>
    </source>
</evidence>
<evidence type="ECO:0000259" key="8">
    <source>
        <dbReference type="Pfam" id="PF00425"/>
    </source>
</evidence>
<dbReference type="SUPFAM" id="SSF56322">
    <property type="entry name" value="ADC synthase"/>
    <property type="match status" value="1"/>
</dbReference>
<keyword evidence="6" id="KW-0057">Aromatic amino acid biosynthesis</keyword>
<keyword evidence="7" id="KW-0456">Lyase</keyword>
<dbReference type="Pfam" id="PF04715">
    <property type="entry name" value="Anth_synt_I_N"/>
    <property type="match status" value="1"/>
</dbReference>
<keyword evidence="5" id="KW-0822">Tryptophan biosynthesis</keyword>
<dbReference type="EMBL" id="KZ301979">
    <property type="protein sequence ID" value="PFH52401.1"/>
    <property type="molecule type" value="Genomic_DNA"/>
</dbReference>
<evidence type="ECO:0000256" key="6">
    <source>
        <dbReference type="ARBA" id="ARBA00023141"/>
    </source>
</evidence>
<evidence type="ECO:0000259" key="9">
    <source>
        <dbReference type="Pfam" id="PF04715"/>
    </source>
</evidence>
<dbReference type="NCBIfam" id="TIGR00564">
    <property type="entry name" value="trpE_most"/>
    <property type="match status" value="1"/>
</dbReference>
<keyword evidence="11" id="KW-1185">Reference proteome</keyword>
<evidence type="ECO:0000256" key="4">
    <source>
        <dbReference type="ARBA" id="ARBA00022605"/>
    </source>
</evidence>
<evidence type="ECO:0000256" key="2">
    <source>
        <dbReference type="ARBA" id="ARBA00009562"/>
    </source>
</evidence>